<protein>
    <submittedName>
        <fullName evidence="4">Short-chain dehydrogenase</fullName>
    </submittedName>
</protein>
<dbReference type="RefSeq" id="WP_090437658.1">
    <property type="nucleotide sequence ID" value="NZ_FOHU01000001.1"/>
</dbReference>
<evidence type="ECO:0000256" key="1">
    <source>
        <dbReference type="ARBA" id="ARBA00006484"/>
    </source>
</evidence>
<dbReference type="PANTHER" id="PTHR24322">
    <property type="entry name" value="PKSB"/>
    <property type="match status" value="1"/>
</dbReference>
<dbReference type="PRINTS" id="PR00080">
    <property type="entry name" value="SDRFAMILY"/>
</dbReference>
<dbReference type="Pfam" id="PF00106">
    <property type="entry name" value="adh_short"/>
    <property type="match status" value="1"/>
</dbReference>
<sequence length="285" mass="32149">MKEFKNRTAVITGAANGFGFEVAKECARREMKVVMADIDGEDLKKASQTVKEMGVEVLTVEMDTSVYEEMENLAKQTLETFRTVDLLFNNAGVVTSGSIWEMPLKDWEWTMGVNVWGMMYAMRVFVPIMLKQQTPCHVVNVASVAGLLTTPGMPAYHTTKFATVAMTESANYQLQMMNANVKMSVYCPGFVQTDLHNCEKRRPERFKIDPDHPYYQSESYRAGLAKAEHVITTGIPITSVAQSIFTAIEEEQFYILTHPQYNPVIGLRVKTMLEGKNPSAELFRK</sequence>
<dbReference type="AlphaFoldDB" id="A0A1H9Y3T3"/>
<dbReference type="SUPFAM" id="SSF51735">
    <property type="entry name" value="NAD(P)-binding Rossmann-fold domains"/>
    <property type="match status" value="1"/>
</dbReference>
<dbReference type="PANTHER" id="PTHR24322:SF736">
    <property type="entry name" value="RETINOL DEHYDROGENASE 10"/>
    <property type="match status" value="1"/>
</dbReference>
<evidence type="ECO:0000256" key="2">
    <source>
        <dbReference type="ARBA" id="ARBA00023002"/>
    </source>
</evidence>
<comment type="similarity">
    <text evidence="1 3">Belongs to the short-chain dehydrogenases/reductases (SDR) family.</text>
</comment>
<dbReference type="GO" id="GO:0016616">
    <property type="term" value="F:oxidoreductase activity, acting on the CH-OH group of donors, NAD or NADP as acceptor"/>
    <property type="evidence" value="ECO:0007669"/>
    <property type="project" value="TreeGrafter"/>
</dbReference>
<dbReference type="Proteomes" id="UP000199568">
    <property type="component" value="Unassembled WGS sequence"/>
</dbReference>
<proteinExistence type="inferred from homology"/>
<evidence type="ECO:0000256" key="3">
    <source>
        <dbReference type="RuleBase" id="RU000363"/>
    </source>
</evidence>
<reference evidence="4 5" key="1">
    <citation type="submission" date="2016-10" db="EMBL/GenBank/DDBJ databases">
        <authorList>
            <person name="de Groot N.N."/>
        </authorList>
    </citation>
    <scope>NUCLEOTIDE SEQUENCE [LARGE SCALE GENOMIC DNA]</scope>
    <source>
        <strain evidence="4 5">DSM 18979</strain>
    </source>
</reference>
<gene>
    <name evidence="4" type="ORF">SAMN05660297_00012</name>
</gene>
<dbReference type="PRINTS" id="PR00081">
    <property type="entry name" value="GDHRDH"/>
</dbReference>
<dbReference type="InterPro" id="IPR002347">
    <property type="entry name" value="SDR_fam"/>
</dbReference>
<evidence type="ECO:0000313" key="4">
    <source>
        <dbReference type="EMBL" id="SES63404.1"/>
    </source>
</evidence>
<name>A0A1H9Y3T3_9FIRM</name>
<organism evidence="4 5">
    <name type="scientific">Natronincola peptidivorans</name>
    <dbReference type="NCBI Taxonomy" id="426128"/>
    <lineage>
        <taxon>Bacteria</taxon>
        <taxon>Bacillati</taxon>
        <taxon>Bacillota</taxon>
        <taxon>Clostridia</taxon>
        <taxon>Peptostreptococcales</taxon>
        <taxon>Natronincolaceae</taxon>
        <taxon>Natronincola</taxon>
    </lineage>
</organism>
<keyword evidence="5" id="KW-1185">Reference proteome</keyword>
<dbReference type="STRING" id="426128.SAMN05660297_00012"/>
<dbReference type="InterPro" id="IPR036291">
    <property type="entry name" value="NAD(P)-bd_dom_sf"/>
</dbReference>
<dbReference type="Gene3D" id="3.40.50.720">
    <property type="entry name" value="NAD(P)-binding Rossmann-like Domain"/>
    <property type="match status" value="1"/>
</dbReference>
<dbReference type="EMBL" id="FOHU01000001">
    <property type="protein sequence ID" value="SES63404.1"/>
    <property type="molecule type" value="Genomic_DNA"/>
</dbReference>
<accession>A0A1H9Y3T3</accession>
<dbReference type="OrthoDB" id="9775296at2"/>
<keyword evidence="2" id="KW-0560">Oxidoreductase</keyword>
<evidence type="ECO:0000313" key="5">
    <source>
        <dbReference type="Proteomes" id="UP000199568"/>
    </source>
</evidence>